<gene>
    <name evidence="8" type="ORF">YQE_07923</name>
</gene>
<name>N6U226_DENPD</name>
<dbReference type="Pfam" id="PF00209">
    <property type="entry name" value="SNF"/>
    <property type="match status" value="1"/>
</dbReference>
<keyword evidence="3" id="KW-0813">Transport</keyword>
<dbReference type="PROSITE" id="PS00754">
    <property type="entry name" value="NA_NEUROTRAN_SYMP_2"/>
    <property type="match status" value="1"/>
</dbReference>
<dbReference type="OMA" id="DHEYNSI"/>
<dbReference type="EMBL" id="KB741011">
    <property type="protein sequence ID" value="ENN75580.1"/>
    <property type="molecule type" value="Genomic_DNA"/>
</dbReference>
<dbReference type="GO" id="GO:0051378">
    <property type="term" value="F:serotonin binding"/>
    <property type="evidence" value="ECO:0007669"/>
    <property type="project" value="TreeGrafter"/>
</dbReference>
<dbReference type="PANTHER" id="PTHR11616:SF279">
    <property type="entry name" value="SODIUM-DEPENDENT SEROTONIN TRANSPORTER"/>
    <property type="match status" value="1"/>
</dbReference>
<protein>
    <submittedName>
        <fullName evidence="8">Uncharacterized protein</fullName>
    </submittedName>
</protein>
<dbReference type="SUPFAM" id="SSF161070">
    <property type="entry name" value="SNF-like"/>
    <property type="match status" value="1"/>
</dbReference>
<sequence length="126" mass="14073">MGMYYNTIIGWAVYYLVASFTSELPWTKCTNEWNTIDCLPVTATAIRPNLNSTTPAKEFFEREVLEQYKSDGLNRMGPIKPALALSVFSVFILVYFSLWKGVKSTGKVSELRAAGAVDSLVVYSRG</sequence>
<evidence type="ECO:0000313" key="8">
    <source>
        <dbReference type="EMBL" id="ENN75580.1"/>
    </source>
</evidence>
<dbReference type="GO" id="GO:0043005">
    <property type="term" value="C:neuron projection"/>
    <property type="evidence" value="ECO:0007669"/>
    <property type="project" value="TreeGrafter"/>
</dbReference>
<dbReference type="InterPro" id="IPR037272">
    <property type="entry name" value="SNS_sf"/>
</dbReference>
<dbReference type="GO" id="GO:0006865">
    <property type="term" value="P:amino acid transport"/>
    <property type="evidence" value="ECO:0007669"/>
    <property type="project" value="TreeGrafter"/>
</dbReference>
<evidence type="ECO:0000256" key="7">
    <source>
        <dbReference type="ARBA" id="ARBA00023136"/>
    </source>
</evidence>
<evidence type="ECO:0000256" key="1">
    <source>
        <dbReference type="ARBA" id="ARBA00004141"/>
    </source>
</evidence>
<dbReference type="AlphaFoldDB" id="N6U226"/>
<proteinExistence type="inferred from homology"/>
<dbReference type="PROSITE" id="PS50267">
    <property type="entry name" value="NA_NEUROTRAN_SYMP_3"/>
    <property type="match status" value="1"/>
</dbReference>
<comment type="similarity">
    <text evidence="2">Belongs to the sodium:neurotransmitter symporter (SNF) (TC 2.A.22) family.</text>
</comment>
<dbReference type="PANTHER" id="PTHR11616">
    <property type="entry name" value="SODIUM/CHLORIDE DEPENDENT TRANSPORTER"/>
    <property type="match status" value="1"/>
</dbReference>
<dbReference type="GO" id="GO:0005335">
    <property type="term" value="F:serotonin:sodium:chloride symporter activity"/>
    <property type="evidence" value="ECO:0007669"/>
    <property type="project" value="TreeGrafter"/>
</dbReference>
<accession>N6U226</accession>
<keyword evidence="7" id="KW-0472">Membrane</keyword>
<dbReference type="GO" id="GO:0098793">
    <property type="term" value="C:presynapse"/>
    <property type="evidence" value="ECO:0007669"/>
    <property type="project" value="GOC"/>
</dbReference>
<dbReference type="HOGENOM" id="CLU_156978_0_0_1"/>
<comment type="subcellular location">
    <subcellularLocation>
        <location evidence="1">Membrane</location>
        <topology evidence="1">Multi-pass membrane protein</topology>
    </subcellularLocation>
</comment>
<evidence type="ECO:0000256" key="5">
    <source>
        <dbReference type="ARBA" id="ARBA00022847"/>
    </source>
</evidence>
<keyword evidence="6" id="KW-1133">Transmembrane helix</keyword>
<evidence type="ECO:0000256" key="3">
    <source>
        <dbReference type="ARBA" id="ARBA00022448"/>
    </source>
</evidence>
<feature type="non-terminal residue" evidence="8">
    <location>
        <position position="1"/>
    </location>
</feature>
<reference evidence="8" key="1">
    <citation type="journal article" date="2013" name="Genome Biol.">
        <title>Draft genome of the mountain pine beetle, Dendroctonus ponderosae Hopkins, a major forest pest.</title>
        <authorList>
            <person name="Keeling C.I."/>
            <person name="Yuen M.M."/>
            <person name="Liao N.Y."/>
            <person name="Docking T.R."/>
            <person name="Chan S.K."/>
            <person name="Taylor G.A."/>
            <person name="Palmquist D.L."/>
            <person name="Jackman S.D."/>
            <person name="Nguyen A."/>
            <person name="Li M."/>
            <person name="Henderson H."/>
            <person name="Janes J.K."/>
            <person name="Zhao Y."/>
            <person name="Pandoh P."/>
            <person name="Moore R."/>
            <person name="Sperling F.A."/>
            <person name="Huber D.P."/>
            <person name="Birol I."/>
            <person name="Jones S.J."/>
            <person name="Bohlmann J."/>
        </authorList>
    </citation>
    <scope>NUCLEOTIDE SEQUENCE</scope>
</reference>
<organism evidence="8">
    <name type="scientific">Dendroctonus ponderosae</name>
    <name type="common">Mountain pine beetle</name>
    <dbReference type="NCBI Taxonomy" id="77166"/>
    <lineage>
        <taxon>Eukaryota</taxon>
        <taxon>Metazoa</taxon>
        <taxon>Ecdysozoa</taxon>
        <taxon>Arthropoda</taxon>
        <taxon>Hexapoda</taxon>
        <taxon>Insecta</taxon>
        <taxon>Pterygota</taxon>
        <taxon>Neoptera</taxon>
        <taxon>Endopterygota</taxon>
        <taxon>Coleoptera</taxon>
        <taxon>Polyphaga</taxon>
        <taxon>Cucujiformia</taxon>
        <taxon>Curculionidae</taxon>
        <taxon>Scolytinae</taxon>
        <taxon>Dendroctonus</taxon>
    </lineage>
</organism>
<dbReference type="InterPro" id="IPR000175">
    <property type="entry name" value="Na/ntran_symport"/>
</dbReference>
<evidence type="ECO:0000256" key="4">
    <source>
        <dbReference type="ARBA" id="ARBA00022692"/>
    </source>
</evidence>
<dbReference type="GO" id="GO:0005886">
    <property type="term" value="C:plasma membrane"/>
    <property type="evidence" value="ECO:0007669"/>
    <property type="project" value="TreeGrafter"/>
</dbReference>
<keyword evidence="5" id="KW-0769">Symport</keyword>
<keyword evidence="4" id="KW-0812">Transmembrane</keyword>
<evidence type="ECO:0000256" key="6">
    <source>
        <dbReference type="ARBA" id="ARBA00022989"/>
    </source>
</evidence>
<evidence type="ECO:0000256" key="2">
    <source>
        <dbReference type="ARBA" id="ARBA00006459"/>
    </source>
</evidence>